<dbReference type="SMART" id="SM00287">
    <property type="entry name" value="SH3b"/>
    <property type="match status" value="2"/>
</dbReference>
<dbReference type="Gene3D" id="2.30.30.40">
    <property type="entry name" value="SH3 Domains"/>
    <property type="match status" value="2"/>
</dbReference>
<name>A0ABZ2TRR0_9FLAO</name>
<protein>
    <submittedName>
        <fullName evidence="6">SH3 domain-containing C40 family peptidase</fullName>
    </submittedName>
</protein>
<evidence type="ECO:0000256" key="3">
    <source>
        <dbReference type="ARBA" id="ARBA00022801"/>
    </source>
</evidence>
<keyword evidence="7" id="KW-1185">Reference proteome</keyword>
<keyword evidence="3" id="KW-0378">Hydrolase</keyword>
<dbReference type="InterPro" id="IPR038765">
    <property type="entry name" value="Papain-like_cys_pep_sf"/>
</dbReference>
<dbReference type="PROSITE" id="PS51935">
    <property type="entry name" value="NLPC_P60"/>
    <property type="match status" value="1"/>
</dbReference>
<dbReference type="Pfam" id="PF18348">
    <property type="entry name" value="SH3_16"/>
    <property type="match status" value="1"/>
</dbReference>
<dbReference type="Proteomes" id="UP001491088">
    <property type="component" value="Chromosome"/>
</dbReference>
<dbReference type="RefSeq" id="WP_340933070.1">
    <property type="nucleotide sequence ID" value="NZ_CP150496.1"/>
</dbReference>
<dbReference type="InterPro" id="IPR041382">
    <property type="entry name" value="SH3_16"/>
</dbReference>
<keyword evidence="2" id="KW-0645">Protease</keyword>
<keyword evidence="4" id="KW-0788">Thiol protease</keyword>
<gene>
    <name evidence="6" type="ORF">WG950_13550</name>
</gene>
<dbReference type="Pfam" id="PF00877">
    <property type="entry name" value="NLPC_P60"/>
    <property type="match status" value="1"/>
</dbReference>
<evidence type="ECO:0000256" key="1">
    <source>
        <dbReference type="ARBA" id="ARBA00007074"/>
    </source>
</evidence>
<evidence type="ECO:0000256" key="2">
    <source>
        <dbReference type="ARBA" id="ARBA00022670"/>
    </source>
</evidence>
<sequence>MKFQKLAIIFSLLIYISCSNNGILITGLEGVSKSIKEQYAPDKRVAIFDINFDNSDDKIIATGMTNSKEAYQKLVDSLQSLDVSYINNIRVLPDTIVGNKMFAVARNSVINIRSAPKHSAELGTQGLLGMSLKILDKAGDFYRIQTPDNYISWVDKGGIQKMNKGEFDTWNASKKIIFTKNFGYVYNSKQQNAAIVSDITLGGLLKYLSEDASFYEVKYPDNRTGFVKKSEAVVYENWLKNLQPSKENVEKVAKKLEGFPYLWGGTSSKGIDCSGFTKMVYLMNGFVIPRDASQQINAGKQVDEKLNFENLEKGDLLFFGTEATETKKRRVVHVGIWLGNNKQEFIHASGNVHISSMDSLQPHFNAFNKNRYLGSKRYLGIKDKEIINLKEEFKF</sequence>
<organism evidence="6 7">
    <name type="scientific">Polaribacter marinaquae</name>
    <dbReference type="NCBI Taxonomy" id="1642819"/>
    <lineage>
        <taxon>Bacteria</taxon>
        <taxon>Pseudomonadati</taxon>
        <taxon>Bacteroidota</taxon>
        <taxon>Flavobacteriia</taxon>
        <taxon>Flavobacteriales</taxon>
        <taxon>Flavobacteriaceae</taxon>
    </lineage>
</organism>
<feature type="domain" description="NlpC/P60" evidence="5">
    <location>
        <begin position="242"/>
        <end position="379"/>
    </location>
</feature>
<proteinExistence type="inferred from homology"/>
<dbReference type="InterPro" id="IPR003646">
    <property type="entry name" value="SH3-like_bac-type"/>
</dbReference>
<evidence type="ECO:0000259" key="5">
    <source>
        <dbReference type="PROSITE" id="PS51935"/>
    </source>
</evidence>
<dbReference type="EMBL" id="CP150496">
    <property type="protein sequence ID" value="WYW55548.1"/>
    <property type="molecule type" value="Genomic_DNA"/>
</dbReference>
<dbReference type="SUPFAM" id="SSF54001">
    <property type="entry name" value="Cysteine proteinases"/>
    <property type="match status" value="1"/>
</dbReference>
<comment type="similarity">
    <text evidence="1">Belongs to the peptidase C40 family.</text>
</comment>
<dbReference type="Gene3D" id="3.90.1720.10">
    <property type="entry name" value="endopeptidase domain like (from Nostoc punctiforme)"/>
    <property type="match status" value="1"/>
</dbReference>
<dbReference type="InterPro" id="IPR051202">
    <property type="entry name" value="Peptidase_C40"/>
</dbReference>
<evidence type="ECO:0000256" key="4">
    <source>
        <dbReference type="ARBA" id="ARBA00022807"/>
    </source>
</evidence>
<reference evidence="6 7" key="1">
    <citation type="submission" date="2024-03" db="EMBL/GenBank/DDBJ databases">
        <authorList>
            <person name="Cao K."/>
        </authorList>
    </citation>
    <scope>NUCLEOTIDE SEQUENCE [LARGE SCALE GENOMIC DNA]</scope>
    <source>
        <strain evidence="6 7">MCCC 1K00696</strain>
    </source>
</reference>
<evidence type="ECO:0000313" key="6">
    <source>
        <dbReference type="EMBL" id="WYW55548.1"/>
    </source>
</evidence>
<dbReference type="InterPro" id="IPR000064">
    <property type="entry name" value="NLP_P60_dom"/>
</dbReference>
<accession>A0ABZ2TRR0</accession>
<dbReference type="PANTHER" id="PTHR47053">
    <property type="entry name" value="MUREIN DD-ENDOPEPTIDASE MEPH-RELATED"/>
    <property type="match status" value="1"/>
</dbReference>
<dbReference type="PANTHER" id="PTHR47053:SF1">
    <property type="entry name" value="MUREIN DD-ENDOPEPTIDASE MEPH-RELATED"/>
    <property type="match status" value="1"/>
</dbReference>
<evidence type="ECO:0000313" key="7">
    <source>
        <dbReference type="Proteomes" id="UP001491088"/>
    </source>
</evidence>